<dbReference type="EMBL" id="AUSV01000134">
    <property type="protein sequence ID" value="ESP90472.1"/>
    <property type="molecule type" value="Genomic_DNA"/>
</dbReference>
<gene>
    <name evidence="1" type="ORF">PL2TA16_01575</name>
</gene>
<evidence type="ECO:0000313" key="1">
    <source>
        <dbReference type="EMBL" id="ESP90472.1"/>
    </source>
</evidence>
<proteinExistence type="predicted"/>
<protein>
    <submittedName>
        <fullName evidence="1">Uncharacterized protein</fullName>
    </submittedName>
</protein>
<accession>V4J543</accession>
<name>V4J543_PSEL2</name>
<dbReference type="Proteomes" id="UP000017820">
    <property type="component" value="Unassembled WGS sequence"/>
</dbReference>
<comment type="caution">
    <text evidence="1">The sequence shown here is derived from an EMBL/GenBank/DDBJ whole genome shotgun (WGS) entry which is preliminary data.</text>
</comment>
<dbReference type="AlphaFoldDB" id="V4J543"/>
<evidence type="ECO:0000313" key="2">
    <source>
        <dbReference type="Proteomes" id="UP000017820"/>
    </source>
</evidence>
<organism evidence="1 2">
    <name type="scientific">Pseudoalteromonas luteoviolacea (strain 2ta16)</name>
    <dbReference type="NCBI Taxonomy" id="1353533"/>
    <lineage>
        <taxon>Bacteria</taxon>
        <taxon>Pseudomonadati</taxon>
        <taxon>Pseudomonadota</taxon>
        <taxon>Gammaproteobacteria</taxon>
        <taxon>Alteromonadales</taxon>
        <taxon>Pseudoalteromonadaceae</taxon>
        <taxon>Pseudoalteromonas</taxon>
    </lineage>
</organism>
<reference evidence="1 2" key="1">
    <citation type="submission" date="2013-07" db="EMBL/GenBank/DDBJ databases">
        <title>Draft genome sequence of Pseudoalteromonas luteoviolacea 2ta16.</title>
        <authorList>
            <person name="Allen E.E."/>
            <person name="Azam F."/>
            <person name="Podell S."/>
        </authorList>
    </citation>
    <scope>NUCLEOTIDE SEQUENCE [LARGE SCALE GENOMIC DNA]</scope>
    <source>
        <strain evidence="1 2">2ta16</strain>
    </source>
</reference>
<sequence length="105" mass="12193">MLKRCLFFSPIFVLAVALLLDLFCFYSPEDANRDSMELHSMVILEAIQHFHIQEGRKPDSIAEIEERLAMRPPRCLLTGQPYDIKLLDNFLLLKCERQSLKVAID</sequence>